<dbReference type="Pfam" id="PF11160">
    <property type="entry name" value="Hva1_TUDOR"/>
    <property type="match status" value="1"/>
</dbReference>
<dbReference type="AlphaFoldDB" id="A0A845AGP9"/>
<keyword evidence="3" id="KW-1185">Reference proteome</keyword>
<evidence type="ECO:0000313" key="3">
    <source>
        <dbReference type="Proteomes" id="UP000439780"/>
    </source>
</evidence>
<dbReference type="RefSeq" id="WP_160754075.1">
    <property type="nucleotide sequence ID" value="NZ_WTYA01000011.1"/>
</dbReference>
<dbReference type="OrthoDB" id="283968at2"/>
<gene>
    <name evidence="2" type="ORF">GRI58_13235</name>
</gene>
<sequence>MGNSSASDANSFRSGQYVTWKWGNGKACGKISDRFERDVTRTLDGSEITRHGDQGNPAYLIRQDEGSEVLKLGSELAASNR</sequence>
<evidence type="ECO:0000313" key="2">
    <source>
        <dbReference type="EMBL" id="MXP29772.1"/>
    </source>
</evidence>
<reference evidence="2 3" key="1">
    <citation type="submission" date="2019-12" db="EMBL/GenBank/DDBJ databases">
        <title>Genomic-based taxomic classification of the family Erythrobacteraceae.</title>
        <authorList>
            <person name="Xu L."/>
        </authorList>
    </citation>
    <scope>NUCLEOTIDE SEQUENCE [LARGE SCALE GENOMIC DNA]</scope>
    <source>
        <strain evidence="2 3">KEMB 9005-328</strain>
    </source>
</reference>
<accession>A0A845AGP9</accession>
<feature type="domain" description="Hypervirulence associated protein TUDOR" evidence="1">
    <location>
        <begin position="15"/>
        <end position="76"/>
    </location>
</feature>
<proteinExistence type="predicted"/>
<dbReference type="EMBL" id="WTYA01000011">
    <property type="protein sequence ID" value="MXP29772.1"/>
    <property type="molecule type" value="Genomic_DNA"/>
</dbReference>
<dbReference type="Proteomes" id="UP000439780">
    <property type="component" value="Unassembled WGS sequence"/>
</dbReference>
<name>A0A845AGP9_9SPHN</name>
<protein>
    <submittedName>
        <fullName evidence="2">HVA1 family protein</fullName>
    </submittedName>
</protein>
<organism evidence="2 3">
    <name type="scientific">Qipengyuania algicida</name>
    <dbReference type="NCBI Taxonomy" id="1836209"/>
    <lineage>
        <taxon>Bacteria</taxon>
        <taxon>Pseudomonadati</taxon>
        <taxon>Pseudomonadota</taxon>
        <taxon>Alphaproteobacteria</taxon>
        <taxon>Sphingomonadales</taxon>
        <taxon>Erythrobacteraceae</taxon>
        <taxon>Qipengyuania</taxon>
    </lineage>
</organism>
<evidence type="ECO:0000259" key="1">
    <source>
        <dbReference type="Pfam" id="PF11160"/>
    </source>
</evidence>
<comment type="caution">
    <text evidence="2">The sequence shown here is derived from an EMBL/GenBank/DDBJ whole genome shotgun (WGS) entry which is preliminary data.</text>
</comment>
<dbReference type="InterPro" id="IPR021331">
    <property type="entry name" value="Hva1_TUDOR"/>
</dbReference>